<keyword evidence="2" id="KW-0472">Membrane</keyword>
<feature type="transmembrane region" description="Helical" evidence="2">
    <location>
        <begin position="37"/>
        <end position="56"/>
    </location>
</feature>
<gene>
    <name evidence="3" type="ORF">AF331_20355</name>
</gene>
<dbReference type="AlphaFoldDB" id="A0A0M0G077"/>
<evidence type="ECO:0000313" key="3">
    <source>
        <dbReference type="EMBL" id="KON83178.1"/>
    </source>
</evidence>
<feature type="region of interest" description="Disordered" evidence="1">
    <location>
        <begin position="163"/>
        <end position="187"/>
    </location>
</feature>
<dbReference type="Proteomes" id="UP000037405">
    <property type="component" value="Unassembled WGS sequence"/>
</dbReference>
<name>A0A0M0G077_9BACI</name>
<dbReference type="RefSeq" id="WP_053429801.1">
    <property type="nucleotide sequence ID" value="NZ_JAMQJB010000005.1"/>
</dbReference>
<evidence type="ECO:0000256" key="2">
    <source>
        <dbReference type="SAM" id="Phobius"/>
    </source>
</evidence>
<feature type="transmembrane region" description="Helical" evidence="2">
    <location>
        <begin position="92"/>
        <end position="112"/>
    </location>
</feature>
<protein>
    <submittedName>
        <fullName evidence="3">Uncharacterized protein</fullName>
    </submittedName>
</protein>
<proteinExistence type="predicted"/>
<dbReference type="OrthoDB" id="2438344at2"/>
<dbReference type="PATRIC" id="fig|189381.12.peg.3609"/>
<keyword evidence="4" id="KW-1185">Reference proteome</keyword>
<organism evidence="3 4">
    <name type="scientific">Rossellomorea marisflavi</name>
    <dbReference type="NCBI Taxonomy" id="189381"/>
    <lineage>
        <taxon>Bacteria</taxon>
        <taxon>Bacillati</taxon>
        <taxon>Bacillota</taxon>
        <taxon>Bacilli</taxon>
        <taxon>Bacillales</taxon>
        <taxon>Bacillaceae</taxon>
        <taxon>Rossellomorea</taxon>
    </lineage>
</organism>
<evidence type="ECO:0000313" key="4">
    <source>
        <dbReference type="Proteomes" id="UP000037405"/>
    </source>
</evidence>
<sequence>MATYVNGGSLTWLMTAIAWSVLIIGAVIMIRRQKHQAPFWKAFLVFMVGVFTISYTFESRGIMVRIPILPLGVLILYLTLRRKNGRWERYRRFAWFGFAGNILLAIMALAAIPLSSIIYPSDDAATYLSNPEKVSLVQSHPAASNVSLDKKKLAEQLDEMTEAQPDGESWYRESTVEDEGQSKSPERFPYLLNGVEPKWGSGLSPLIYVEGNGKGLLILSGDTQYYYQLSESIIKGGGAE</sequence>
<dbReference type="STRING" id="189381.GCA_900166615_00147"/>
<keyword evidence="2" id="KW-1133">Transmembrane helix</keyword>
<feature type="transmembrane region" description="Helical" evidence="2">
    <location>
        <begin position="62"/>
        <end position="80"/>
    </location>
</feature>
<accession>A0A0M0G077</accession>
<comment type="caution">
    <text evidence="3">The sequence shown here is derived from an EMBL/GenBank/DDBJ whole genome shotgun (WGS) entry which is preliminary data.</text>
</comment>
<feature type="compositionally biased region" description="Basic and acidic residues" evidence="1">
    <location>
        <begin position="169"/>
        <end position="186"/>
    </location>
</feature>
<feature type="transmembrane region" description="Helical" evidence="2">
    <location>
        <begin position="12"/>
        <end position="30"/>
    </location>
</feature>
<evidence type="ECO:0000256" key="1">
    <source>
        <dbReference type="SAM" id="MobiDB-lite"/>
    </source>
</evidence>
<keyword evidence="2" id="KW-0812">Transmembrane</keyword>
<reference evidence="4" key="1">
    <citation type="submission" date="2015-07" db="EMBL/GenBank/DDBJ databases">
        <title>Fjat-14235 jcm11544.</title>
        <authorList>
            <person name="Liu B."/>
            <person name="Wang J."/>
            <person name="Zhu Y."/>
            <person name="Liu G."/>
            <person name="Chen Q."/>
            <person name="Chen Z."/>
            <person name="Lan J."/>
            <person name="Che J."/>
            <person name="Ge C."/>
            <person name="Shi H."/>
            <person name="Pan Z."/>
            <person name="Liu X."/>
        </authorList>
    </citation>
    <scope>NUCLEOTIDE SEQUENCE [LARGE SCALE GENOMIC DNA]</scope>
    <source>
        <strain evidence="4">JCM 11544</strain>
    </source>
</reference>
<dbReference type="EMBL" id="LGUE01000008">
    <property type="protein sequence ID" value="KON83178.1"/>
    <property type="molecule type" value="Genomic_DNA"/>
</dbReference>